<keyword evidence="4" id="KW-1133">Transmembrane helix</keyword>
<dbReference type="Pfam" id="PF03323">
    <property type="entry name" value="GerA"/>
    <property type="match status" value="1"/>
</dbReference>
<organism evidence="5 6">
    <name type="scientific">Paenibacillus phytohabitans</name>
    <dbReference type="NCBI Taxonomy" id="2654978"/>
    <lineage>
        <taxon>Bacteria</taxon>
        <taxon>Bacillati</taxon>
        <taxon>Bacillota</taxon>
        <taxon>Bacilli</taxon>
        <taxon>Bacillales</taxon>
        <taxon>Paenibacillaceae</taxon>
        <taxon>Paenibacillus</taxon>
    </lineage>
</organism>
<reference evidence="5 6" key="1">
    <citation type="submission" date="2019-10" db="EMBL/GenBank/DDBJ databases">
        <title>Description of Paenibacillus terricola sp. nov.</title>
        <authorList>
            <person name="Carlier A."/>
            <person name="Qi S."/>
        </authorList>
    </citation>
    <scope>NUCLEOTIDE SEQUENCE [LARGE SCALE GENOMIC DNA]</scope>
    <source>
        <strain evidence="5 6">LMG 31459</strain>
    </source>
</reference>
<accession>A0ABX1YHQ8</accession>
<sequence>MHNFVPSSKYQQEGDGCRMEQQQTAKEHNEPERLYPDLAFNVERMELEFLGCSDIMYRNCSIDGTNRATLIYVDGMCDTHAVDEFVLQPLLEHFRRSTKVNEGREAELKEVFIPTLQIRIVYDTKEVIQAVLRGETVIFTEGNAFAMVASLIKMEKRSIEEATSEKVVRGPRDAFMETLRTNTSLLRRRIRSSKLKLESMTLGSITETDIVIGYMEGIVKESLIKEVRARLQKIQIDGVIHSSNIEEYIEDNVFSPFPQIQNTERPDVAVSSLLEGKVIIITDNTPFVLIVPMTYWSGLQAVDDYTDRFMYATFVRWIRYTFVHTSLLLPSLYVALTTYHLQVVPTPLVVSIAFAREGVPLPAVFEALIMEFIFEGLREAGIRLPQQVGPAVSIAGALVIGQAVVAAGIISTPMVIIVSLTGIASFAFPLYNLGAAYRMLRFPLLIAAGILGFYGIVLFLIMLSVHMVTLKPFGIPYMAPYAPLSMENLNDVLVRAPKYKMRRLMPWLTNGKTERFPKRTK</sequence>
<name>A0ABX1YHQ8_9BACL</name>
<evidence type="ECO:0000256" key="3">
    <source>
        <dbReference type="SAM" id="MobiDB-lite"/>
    </source>
</evidence>
<dbReference type="InterPro" id="IPR004995">
    <property type="entry name" value="Spore_Ger"/>
</dbReference>
<evidence type="ECO:0000256" key="4">
    <source>
        <dbReference type="SAM" id="Phobius"/>
    </source>
</evidence>
<keyword evidence="2 4" id="KW-0472">Membrane</keyword>
<dbReference type="PANTHER" id="PTHR22550">
    <property type="entry name" value="SPORE GERMINATION PROTEIN"/>
    <property type="match status" value="1"/>
</dbReference>
<evidence type="ECO:0000313" key="5">
    <source>
        <dbReference type="EMBL" id="NOU80388.1"/>
    </source>
</evidence>
<dbReference type="PANTHER" id="PTHR22550:SF5">
    <property type="entry name" value="LEUCINE ZIPPER PROTEIN 4"/>
    <property type="match status" value="1"/>
</dbReference>
<protein>
    <submittedName>
        <fullName evidence="5">Spore germination protein</fullName>
    </submittedName>
</protein>
<evidence type="ECO:0000313" key="6">
    <source>
        <dbReference type="Proteomes" id="UP000596857"/>
    </source>
</evidence>
<comment type="similarity">
    <text evidence="1">Belongs to the GerABKA family.</text>
</comment>
<dbReference type="EMBL" id="WHOB01000043">
    <property type="protein sequence ID" value="NOU80388.1"/>
    <property type="molecule type" value="Genomic_DNA"/>
</dbReference>
<feature type="transmembrane region" description="Helical" evidence="4">
    <location>
        <begin position="389"/>
        <end position="410"/>
    </location>
</feature>
<dbReference type="InterPro" id="IPR050768">
    <property type="entry name" value="UPF0353/GerABKA_families"/>
</dbReference>
<evidence type="ECO:0000256" key="1">
    <source>
        <dbReference type="ARBA" id="ARBA00005278"/>
    </source>
</evidence>
<keyword evidence="6" id="KW-1185">Reference proteome</keyword>
<dbReference type="PIRSF" id="PIRSF005690">
    <property type="entry name" value="GerBA"/>
    <property type="match status" value="1"/>
</dbReference>
<feature type="compositionally biased region" description="Polar residues" evidence="3">
    <location>
        <begin position="1"/>
        <end position="11"/>
    </location>
</feature>
<keyword evidence="4" id="KW-0812">Transmembrane</keyword>
<feature type="region of interest" description="Disordered" evidence="3">
    <location>
        <begin position="1"/>
        <end position="32"/>
    </location>
</feature>
<feature type="transmembrane region" description="Helical" evidence="4">
    <location>
        <begin position="416"/>
        <end position="437"/>
    </location>
</feature>
<comment type="caution">
    <text evidence="5">The sequence shown here is derived from an EMBL/GenBank/DDBJ whole genome shotgun (WGS) entry which is preliminary data.</text>
</comment>
<proteinExistence type="inferred from homology"/>
<evidence type="ECO:0000256" key="2">
    <source>
        <dbReference type="ARBA" id="ARBA00023136"/>
    </source>
</evidence>
<feature type="transmembrane region" description="Helical" evidence="4">
    <location>
        <begin position="444"/>
        <end position="468"/>
    </location>
</feature>
<gene>
    <name evidence="5" type="ORF">GC101_16080</name>
</gene>
<dbReference type="Proteomes" id="UP000596857">
    <property type="component" value="Unassembled WGS sequence"/>
</dbReference>
<feature type="transmembrane region" description="Helical" evidence="4">
    <location>
        <begin position="317"/>
        <end position="339"/>
    </location>
</feature>